<sequence>MSKHVLISHHDERARHDFVLPGPDGTDGLEFSLPNIYFATPEKMAKITAYEAKCKADDTAVDMDLELDMYIDAHLPKAMATKVKNLTAGERGQILSIIFEPVKLGESEASSDS</sequence>
<dbReference type="RefSeq" id="WP_317470611.1">
    <property type="nucleotide sequence ID" value="NZ_JAWLKJ010000003.1"/>
</dbReference>
<dbReference type="EMBL" id="JAWLKJ010000003">
    <property type="protein sequence ID" value="MDV6299952.1"/>
    <property type="molecule type" value="Genomic_DNA"/>
</dbReference>
<proteinExistence type="predicted"/>
<organism evidence="1 2">
    <name type="scientific">Dietzia maris</name>
    <dbReference type="NCBI Taxonomy" id="37915"/>
    <lineage>
        <taxon>Bacteria</taxon>
        <taxon>Bacillati</taxon>
        <taxon>Actinomycetota</taxon>
        <taxon>Actinomycetes</taxon>
        <taxon>Mycobacteriales</taxon>
        <taxon>Dietziaceae</taxon>
        <taxon>Dietzia</taxon>
    </lineage>
</organism>
<accession>A0AAE4U5J9</accession>
<evidence type="ECO:0000313" key="2">
    <source>
        <dbReference type="Proteomes" id="UP001185873"/>
    </source>
</evidence>
<comment type="caution">
    <text evidence="1">The sequence shown here is derived from an EMBL/GenBank/DDBJ whole genome shotgun (WGS) entry which is preliminary data.</text>
</comment>
<name>A0AAE4U5J9_9ACTN</name>
<gene>
    <name evidence="1" type="ORF">R3P82_12615</name>
</gene>
<dbReference type="Proteomes" id="UP001185873">
    <property type="component" value="Unassembled WGS sequence"/>
</dbReference>
<evidence type="ECO:0000313" key="1">
    <source>
        <dbReference type="EMBL" id="MDV6299952.1"/>
    </source>
</evidence>
<evidence type="ECO:0008006" key="3">
    <source>
        <dbReference type="Google" id="ProtNLM"/>
    </source>
</evidence>
<protein>
    <recommendedName>
        <fullName evidence="3">Phage tail assembly protein</fullName>
    </recommendedName>
</protein>
<reference evidence="1" key="1">
    <citation type="submission" date="2023-10" db="EMBL/GenBank/DDBJ databases">
        <title>Development of a sustainable strategy for remediation of hydrocarbon-contaminated territories based on the waste exchange concept.</title>
        <authorList>
            <person name="Krivoruchko A."/>
        </authorList>
    </citation>
    <scope>NUCLEOTIDE SEQUENCE</scope>
    <source>
        <strain evidence="1">IEGM 1175</strain>
    </source>
</reference>
<dbReference type="AlphaFoldDB" id="A0AAE4U5J9"/>